<feature type="domain" description="AMP-binding enzyme C-terminal" evidence="2">
    <location>
        <begin position="420"/>
        <end position="494"/>
    </location>
</feature>
<dbReference type="Gene3D" id="3.40.50.12780">
    <property type="entry name" value="N-terminal domain of ligase-like"/>
    <property type="match status" value="1"/>
</dbReference>
<dbReference type="InterPro" id="IPR010071">
    <property type="entry name" value="AA_adenyl_dom"/>
</dbReference>
<dbReference type="AlphaFoldDB" id="A0A0C5G688"/>
<dbReference type="KEGG" id="scw:TU94_04270"/>
<dbReference type="Pfam" id="PF13193">
    <property type="entry name" value="AMP-binding_C"/>
    <property type="match status" value="1"/>
</dbReference>
<dbReference type="InterPro" id="IPR042099">
    <property type="entry name" value="ANL_N_sf"/>
</dbReference>
<dbReference type="OrthoDB" id="2472181at2"/>
<dbReference type="PROSITE" id="PS00455">
    <property type="entry name" value="AMP_BINDING"/>
    <property type="match status" value="1"/>
</dbReference>
<dbReference type="SUPFAM" id="SSF56801">
    <property type="entry name" value="Acetyl-CoA synthetase-like"/>
    <property type="match status" value="1"/>
</dbReference>
<dbReference type="InterPro" id="IPR020845">
    <property type="entry name" value="AMP-binding_CS"/>
</dbReference>
<protein>
    <submittedName>
        <fullName evidence="3">Peptide synthetase</fullName>
    </submittedName>
</protein>
<organism evidence="3 4">
    <name type="scientific">Streptomyces cyaneogriseus subsp. noncyanogenus</name>
    <dbReference type="NCBI Taxonomy" id="477245"/>
    <lineage>
        <taxon>Bacteria</taxon>
        <taxon>Bacillati</taxon>
        <taxon>Actinomycetota</taxon>
        <taxon>Actinomycetes</taxon>
        <taxon>Kitasatosporales</taxon>
        <taxon>Streptomycetaceae</taxon>
        <taxon>Streptomyces</taxon>
    </lineage>
</organism>
<dbReference type="InterPro" id="IPR025110">
    <property type="entry name" value="AMP-bd_C"/>
</dbReference>
<accession>A0A0C5G688</accession>
<dbReference type="Proteomes" id="UP000032234">
    <property type="component" value="Chromosome"/>
</dbReference>
<keyword evidence="4" id="KW-1185">Reference proteome</keyword>
<name>A0A0C5G688_9ACTN</name>
<dbReference type="GO" id="GO:0005737">
    <property type="term" value="C:cytoplasm"/>
    <property type="evidence" value="ECO:0007669"/>
    <property type="project" value="TreeGrafter"/>
</dbReference>
<dbReference type="Pfam" id="PF00501">
    <property type="entry name" value="AMP-binding"/>
    <property type="match status" value="1"/>
</dbReference>
<dbReference type="InterPro" id="IPR000873">
    <property type="entry name" value="AMP-dep_synth/lig_dom"/>
</dbReference>
<dbReference type="NCBIfam" id="TIGR01733">
    <property type="entry name" value="AA-adenyl-dom"/>
    <property type="match status" value="1"/>
</dbReference>
<dbReference type="EMBL" id="CP010849">
    <property type="protein sequence ID" value="AJP05503.1"/>
    <property type="molecule type" value="Genomic_DNA"/>
</dbReference>
<evidence type="ECO:0000313" key="3">
    <source>
        <dbReference type="EMBL" id="AJP05503.1"/>
    </source>
</evidence>
<proteinExistence type="predicted"/>
<dbReference type="GO" id="GO:0043041">
    <property type="term" value="P:amino acid activation for nonribosomal peptide biosynthetic process"/>
    <property type="evidence" value="ECO:0007669"/>
    <property type="project" value="TreeGrafter"/>
</dbReference>
<gene>
    <name evidence="3" type="ORF">TU94_04270</name>
</gene>
<dbReference type="HOGENOM" id="CLU_000022_2_12_11"/>
<dbReference type="PATRIC" id="fig|477245.3.peg.941"/>
<feature type="domain" description="AMP-dependent synthetase/ligase" evidence="1">
    <location>
        <begin position="10"/>
        <end position="356"/>
    </location>
</feature>
<dbReference type="InterPro" id="IPR045851">
    <property type="entry name" value="AMP-bd_C_sf"/>
</dbReference>
<dbReference type="PANTHER" id="PTHR45527">
    <property type="entry name" value="NONRIBOSOMAL PEPTIDE SYNTHETASE"/>
    <property type="match status" value="1"/>
</dbReference>
<dbReference type="STRING" id="477245.TU94_04270"/>
<evidence type="ECO:0000313" key="4">
    <source>
        <dbReference type="Proteomes" id="UP000032234"/>
    </source>
</evidence>
<evidence type="ECO:0000259" key="1">
    <source>
        <dbReference type="Pfam" id="PF00501"/>
    </source>
</evidence>
<dbReference type="Gene3D" id="3.30.300.30">
    <property type="match status" value="1"/>
</dbReference>
<reference evidence="3 4" key="1">
    <citation type="submission" date="2015-02" db="EMBL/GenBank/DDBJ databases">
        <title>Genome sequence of thermotolerant Streptomyces cyaneogriseus subsp. Noncyanogenus NMWT1, the producer of nematocidal antibiotics nemadectin.</title>
        <authorList>
            <person name="Wang H."/>
            <person name="Li C."/>
            <person name="Xiang W."/>
            <person name="Wang X."/>
        </authorList>
    </citation>
    <scope>NUCLEOTIDE SEQUENCE [LARGE SCALE GENOMIC DNA]</scope>
    <source>
        <strain evidence="3 4">NMWT 1</strain>
    </source>
</reference>
<sequence>MPHDTLYDWFARSAAAYPDRTALEVSGRRLTYAALAGYAERIADGLLRHAGGDRPRRVALLAGRTPEAYAGYLAVQRLGAAVVPLGVSFPAARNAAVAAAAGVDVVLTDGGGEAPGHTALPIGRWDAGAAGDAVTGAPGGRREPVRPGPDDVAYILFTSGSTGTPKGVPIRHRNVCAYLRHVVPRYGARPGDRLSQTFDLTFDPSVFDMFAAWGTGATLVVPTRDEVLTPVRFVTERALTHWNSVPSVITLAGRLRALKPGSMPTLRRSMFCGEPLTLRQARAWQRAAPGGTVENGYGPTELTVTCATHRLPADPSGWPEPANGTVPIGRPHPGAEILLREGELCVRGPQRFAGYLDPADNAGRFLAPDGSPYDPAAPLTDAHWYRTGDRVEEGADGALVHLGRLDQQVQVHGYRVELGEVEAALRDHPGVADAVVLAPASDTGVRLAAAFSPTGETAVDPARLRASLGDRLPAYMVPETLTALPALPLNANGKIDRSAVAAALGIPGPGGR</sequence>
<dbReference type="PANTHER" id="PTHR45527:SF1">
    <property type="entry name" value="FATTY ACID SYNTHASE"/>
    <property type="match status" value="1"/>
</dbReference>
<evidence type="ECO:0000259" key="2">
    <source>
        <dbReference type="Pfam" id="PF13193"/>
    </source>
</evidence>
<dbReference type="GO" id="GO:0044550">
    <property type="term" value="P:secondary metabolite biosynthetic process"/>
    <property type="evidence" value="ECO:0007669"/>
    <property type="project" value="TreeGrafter"/>
</dbReference>
<dbReference type="GO" id="GO:0031177">
    <property type="term" value="F:phosphopantetheine binding"/>
    <property type="evidence" value="ECO:0007669"/>
    <property type="project" value="TreeGrafter"/>
</dbReference>